<keyword evidence="4" id="KW-0456">Lyase</keyword>
<evidence type="ECO:0000256" key="2">
    <source>
        <dbReference type="ARBA" id="ARBA00022723"/>
    </source>
</evidence>
<feature type="domain" description="CENP-V/GFA" evidence="5">
    <location>
        <begin position="5"/>
        <end position="123"/>
    </location>
</feature>
<name>A0ABT5NNN4_9PSED</name>
<dbReference type="InterPro" id="IPR006913">
    <property type="entry name" value="CENP-V/GFA"/>
</dbReference>
<dbReference type="Pfam" id="PF04828">
    <property type="entry name" value="GFA"/>
    <property type="match status" value="1"/>
</dbReference>
<comment type="caution">
    <text evidence="6">The sequence shown here is derived from an EMBL/GenBank/DDBJ whole genome shotgun (WGS) entry which is preliminary data.</text>
</comment>
<evidence type="ECO:0000256" key="1">
    <source>
        <dbReference type="ARBA" id="ARBA00005495"/>
    </source>
</evidence>
<reference evidence="6 7" key="1">
    <citation type="submission" date="2022-05" db="EMBL/GenBank/DDBJ databases">
        <title>Novel Pseudomonas spp. Isolated from a Rainbow Trout Aquaculture Facility.</title>
        <authorList>
            <person name="Testerman T."/>
            <person name="Graf J."/>
        </authorList>
    </citation>
    <scope>NUCLEOTIDE SEQUENCE [LARGE SCALE GENOMIC DNA]</scope>
    <source>
        <strain evidence="6 7">ID681</strain>
    </source>
</reference>
<dbReference type="SUPFAM" id="SSF51316">
    <property type="entry name" value="Mss4-like"/>
    <property type="match status" value="1"/>
</dbReference>
<evidence type="ECO:0000313" key="6">
    <source>
        <dbReference type="EMBL" id="MDD0989772.1"/>
    </source>
</evidence>
<sequence>MTSLFKGSCLCGAVAYELRSTPKAVSHCHCRQCQKSNGAAFASFASVPRADLQITQGTDTLKGYASSPTVLRQFCGQCGASLFWSRTEGDYSDWVSIALSSLDDPFVPAKQKHLHVQSKATWCEMGV</sequence>
<dbReference type="PANTHER" id="PTHR33337:SF40">
    <property type="entry name" value="CENP-V_GFA DOMAIN-CONTAINING PROTEIN-RELATED"/>
    <property type="match status" value="1"/>
</dbReference>
<comment type="similarity">
    <text evidence="1">Belongs to the Gfa family.</text>
</comment>
<keyword evidence="3" id="KW-0862">Zinc</keyword>
<dbReference type="RefSeq" id="WP_273909355.1">
    <property type="nucleotide sequence ID" value="NZ_JAMDGX010000015.1"/>
</dbReference>
<gene>
    <name evidence="6" type="ORF">M5G11_04415</name>
</gene>
<dbReference type="InterPro" id="IPR011057">
    <property type="entry name" value="Mss4-like_sf"/>
</dbReference>
<dbReference type="Proteomes" id="UP001148203">
    <property type="component" value="Unassembled WGS sequence"/>
</dbReference>
<dbReference type="PROSITE" id="PS51891">
    <property type="entry name" value="CENP_V_GFA"/>
    <property type="match status" value="1"/>
</dbReference>
<dbReference type="PANTHER" id="PTHR33337">
    <property type="entry name" value="GFA DOMAIN-CONTAINING PROTEIN"/>
    <property type="match status" value="1"/>
</dbReference>
<keyword evidence="2" id="KW-0479">Metal-binding</keyword>
<evidence type="ECO:0000259" key="5">
    <source>
        <dbReference type="PROSITE" id="PS51891"/>
    </source>
</evidence>
<protein>
    <submittedName>
        <fullName evidence="6">GFA family protein</fullName>
    </submittedName>
</protein>
<evidence type="ECO:0000256" key="4">
    <source>
        <dbReference type="ARBA" id="ARBA00023239"/>
    </source>
</evidence>
<evidence type="ECO:0000313" key="7">
    <source>
        <dbReference type="Proteomes" id="UP001148203"/>
    </source>
</evidence>
<proteinExistence type="inferred from homology"/>
<dbReference type="Gene3D" id="3.90.1590.10">
    <property type="entry name" value="glutathione-dependent formaldehyde- activating enzyme (gfa)"/>
    <property type="match status" value="1"/>
</dbReference>
<evidence type="ECO:0000256" key="3">
    <source>
        <dbReference type="ARBA" id="ARBA00022833"/>
    </source>
</evidence>
<keyword evidence="7" id="KW-1185">Reference proteome</keyword>
<dbReference type="EMBL" id="JAMDGY010000013">
    <property type="protein sequence ID" value="MDD0989772.1"/>
    <property type="molecule type" value="Genomic_DNA"/>
</dbReference>
<organism evidence="6 7">
    <name type="scientific">Pseudomonas fontis</name>
    <dbReference type="NCBI Taxonomy" id="2942633"/>
    <lineage>
        <taxon>Bacteria</taxon>
        <taxon>Pseudomonadati</taxon>
        <taxon>Pseudomonadota</taxon>
        <taxon>Gammaproteobacteria</taxon>
        <taxon>Pseudomonadales</taxon>
        <taxon>Pseudomonadaceae</taxon>
        <taxon>Pseudomonas</taxon>
    </lineage>
</organism>
<accession>A0ABT5NNN4</accession>